<reference evidence="1" key="1">
    <citation type="submission" date="2021-04" db="EMBL/GenBank/DDBJ databases">
        <authorList>
            <person name="Rodrigo-Torres L."/>
            <person name="Arahal R. D."/>
            <person name="Lucena T."/>
        </authorList>
    </citation>
    <scope>NUCLEOTIDE SEQUENCE</scope>
    <source>
        <strain evidence="1">AS29M-1</strain>
    </source>
</reference>
<name>A0A916JQT3_9FLAO</name>
<dbReference type="KEGG" id="ptan:CRYO30217_03413"/>
<dbReference type="AlphaFoldDB" id="A0A916JQT3"/>
<proteinExistence type="predicted"/>
<sequence length="172" mass="19792">MRSFYLTLTLLIGLFAIKGTFWSQTELQEVHEFLSKNKTTLSSSYSNEDLLNGVVPTICFRNGDYVPSSNEENAIRLITDVNSIESIEDQPQLATVKVLWLQLNLQESVDNKKIQRILNMVPNTEVIYLYFTYAPCVSSNNEAQCNLDHLRKTVDVSLLRDQRVLYTYSQEE</sequence>
<dbReference type="EMBL" id="OU015584">
    <property type="protein sequence ID" value="CAG5087199.1"/>
    <property type="molecule type" value="Genomic_DNA"/>
</dbReference>
<keyword evidence="2" id="KW-1185">Reference proteome</keyword>
<protein>
    <submittedName>
        <fullName evidence="1">Uncharacterized protein</fullName>
    </submittedName>
</protein>
<evidence type="ECO:0000313" key="2">
    <source>
        <dbReference type="Proteomes" id="UP000683507"/>
    </source>
</evidence>
<dbReference type="RefSeq" id="WP_258543588.1">
    <property type="nucleotide sequence ID" value="NZ_OU015584.1"/>
</dbReference>
<accession>A0A916JQT3</accession>
<organism evidence="1 2">
    <name type="scientific">Parvicella tangerina</name>
    <dbReference type="NCBI Taxonomy" id="2829795"/>
    <lineage>
        <taxon>Bacteria</taxon>
        <taxon>Pseudomonadati</taxon>
        <taxon>Bacteroidota</taxon>
        <taxon>Flavobacteriia</taxon>
        <taxon>Flavobacteriales</taxon>
        <taxon>Parvicellaceae</taxon>
        <taxon>Parvicella</taxon>
    </lineage>
</organism>
<gene>
    <name evidence="1" type="ORF">CRYO30217_03413</name>
</gene>
<evidence type="ECO:0000313" key="1">
    <source>
        <dbReference type="EMBL" id="CAG5087199.1"/>
    </source>
</evidence>
<dbReference type="Proteomes" id="UP000683507">
    <property type="component" value="Chromosome"/>
</dbReference>